<feature type="compositionally biased region" description="Basic and acidic residues" evidence="1">
    <location>
        <begin position="1157"/>
        <end position="1169"/>
    </location>
</feature>
<dbReference type="OrthoDB" id="5599552at2759"/>
<gene>
    <name evidence="2" type="ORF">AJ79_05985</name>
</gene>
<dbReference type="Proteomes" id="UP000223968">
    <property type="component" value="Unassembled WGS sequence"/>
</dbReference>
<dbReference type="EMBL" id="PDNB01000101">
    <property type="protein sequence ID" value="PGH08496.1"/>
    <property type="molecule type" value="Genomic_DNA"/>
</dbReference>
<feature type="compositionally biased region" description="Polar residues" evidence="1">
    <location>
        <begin position="281"/>
        <end position="298"/>
    </location>
</feature>
<feature type="compositionally biased region" description="Basic and acidic residues" evidence="1">
    <location>
        <begin position="269"/>
        <end position="280"/>
    </location>
</feature>
<feature type="compositionally biased region" description="Polar residues" evidence="1">
    <location>
        <begin position="330"/>
        <end position="347"/>
    </location>
</feature>
<feature type="compositionally biased region" description="Basic and acidic residues" evidence="1">
    <location>
        <begin position="1058"/>
        <end position="1081"/>
    </location>
</feature>
<keyword evidence="3" id="KW-1185">Reference proteome</keyword>
<evidence type="ECO:0000313" key="2">
    <source>
        <dbReference type="EMBL" id="PGH08496.1"/>
    </source>
</evidence>
<proteinExistence type="predicted"/>
<name>A0A2B7XH96_9EURO</name>
<feature type="compositionally biased region" description="Polar residues" evidence="1">
    <location>
        <begin position="391"/>
        <end position="410"/>
    </location>
</feature>
<comment type="caution">
    <text evidence="2">The sequence shown here is derived from an EMBL/GenBank/DDBJ whole genome shotgun (WGS) entry which is preliminary data.</text>
</comment>
<reference evidence="2 3" key="1">
    <citation type="submission" date="2017-10" db="EMBL/GenBank/DDBJ databases">
        <title>Comparative genomics in systemic dimorphic fungi from Ajellomycetaceae.</title>
        <authorList>
            <person name="Munoz J.F."/>
            <person name="Mcewen J.G."/>
            <person name="Clay O.K."/>
            <person name="Cuomo C.A."/>
        </authorList>
    </citation>
    <scope>NUCLEOTIDE SEQUENCE [LARGE SCALE GENOMIC DNA]</scope>
    <source>
        <strain evidence="2 3">UAMH5409</strain>
    </source>
</reference>
<feature type="region of interest" description="Disordered" evidence="1">
    <location>
        <begin position="75"/>
        <end position="238"/>
    </location>
</feature>
<feature type="compositionally biased region" description="Low complexity" evidence="1">
    <location>
        <begin position="1183"/>
        <end position="1209"/>
    </location>
</feature>
<feature type="region of interest" description="Disordered" evidence="1">
    <location>
        <begin position="1058"/>
        <end position="1090"/>
    </location>
</feature>
<feature type="region of interest" description="Disordered" evidence="1">
    <location>
        <begin position="251"/>
        <end position="442"/>
    </location>
</feature>
<feature type="region of interest" description="Disordered" evidence="1">
    <location>
        <begin position="549"/>
        <end position="583"/>
    </location>
</feature>
<feature type="compositionally biased region" description="Polar residues" evidence="1">
    <location>
        <begin position="251"/>
        <end position="265"/>
    </location>
</feature>
<feature type="compositionally biased region" description="Basic and acidic residues" evidence="1">
    <location>
        <begin position="426"/>
        <end position="442"/>
    </location>
</feature>
<dbReference type="AlphaFoldDB" id="A0A2B7XH96"/>
<dbReference type="STRING" id="1447875.A0A2B7XH96"/>
<feature type="compositionally biased region" description="Acidic residues" evidence="1">
    <location>
        <begin position="888"/>
        <end position="927"/>
    </location>
</feature>
<sequence>MANGPGTFFIPPPIHRIELTGMWDGEDRESTSHINLHAKIEFTNSPNSTLPLLDLSDEGVELLLYGVPIRLDEDSYPSTDPCSKCEEERNLNGSTRGRKRERSPLPIAWEDMNVKDGSPSENSNGNKKIEANGKAEPVQETPRTLYQKEMGLQPSSTKRRLFPPSPTEGDSRKPSFKSLPYGLDSVSPSPQREKEDDGDNGGVSKSPEASPIAIPARSEADSAVQSFGTARAEIGDDTTEIDDLLSELNRGTNSIEGSVENNFRTSGYHRREEANTDSTRRQSNTSVMTMLSVPTASLTPKPLASRIPIKTQRLARPSKVDEELLGSSVPEPSSRNTAASPSQTMRPQHQDPPAEKPSLLPTTPKNEHISPLRLSSTLPDTFGKPRKGKELQQSPTRPGNQNQSFLTIPQSDPRGSRRQTQFTPGRDTKIPIRKGENDRNGAEKSAYISKWLLDDEFRKSSDSPLDKFYPTEDDLKVIRANKNGERKLSPGKAQKNIEDLKTLEEDAVSTEGQNKIENHETSEDVALEKVKETEGSGTLADVAFAKINGNTEDHGRTEEDEVEDEVSLPSPTSSSQRSMPWNSAADMARKYAEANEPDEITPDLGITIVQRPLDSLYIVSSKDSKEAVYSVEFDMKVKLGAVQPDGWQILKVPGLPLDTTGGKGILKLQVVHGSNRRRLECGNNGLLGFEREDAGFTAYFDMVHPLAVPIRAVEILTGNTLDNRVLNYEIKTALKRRRRLGAPSILEYTAICELSLYQKIVSIHEGCAFTVIISDGPGGYFEWTLRNEDREFRIDRKARTANDFGITRVKTFCKVDHADEPFRIIWEVPAGTHQPEVWAPKLFFLKPNAAVEYKRSLRSPGIERADETRITASSEMGQDTGMERLELGDDGEDDDNNGDGDSDSDSDEDGDGDDEDDDDEDDDDDDDPHWNFMDFTGVETEDIHFWFFQDVARPAALLLLYLKKWLRSFISISPRKVLVGLFIMQIIFVFNDQIPGPTIGNGCSQLPCPRSDMQYEPFPGSFRWFARERELILNKGLLGYVSHITGIHVTLQNCENLDPKKRSKHEEDRSEGHSGKGHDVDSTVAKDATQIGSPAFPVRTSMDIGGERRPAYPSTGSLYVTMVEGGAGNRGEHDPAAFTIPSSADFVLLEDRANTRGKQDLSFHPDPRKPSTPPVEADVNTESEQSSLIASSNSAASTYTTSLSSASPTKEPLRDRIDKFLGWKGPLE</sequence>
<protein>
    <submittedName>
        <fullName evidence="2">Uncharacterized protein</fullName>
    </submittedName>
</protein>
<evidence type="ECO:0000313" key="3">
    <source>
        <dbReference type="Proteomes" id="UP000223968"/>
    </source>
</evidence>
<feature type="region of interest" description="Disordered" evidence="1">
    <location>
        <begin position="864"/>
        <end position="933"/>
    </location>
</feature>
<accession>A0A2B7XH96</accession>
<feature type="compositionally biased region" description="Basic and acidic residues" evidence="1">
    <location>
        <begin position="1211"/>
        <end position="1228"/>
    </location>
</feature>
<organism evidence="2 3">
    <name type="scientific">Helicocarpus griseus UAMH5409</name>
    <dbReference type="NCBI Taxonomy" id="1447875"/>
    <lineage>
        <taxon>Eukaryota</taxon>
        <taxon>Fungi</taxon>
        <taxon>Dikarya</taxon>
        <taxon>Ascomycota</taxon>
        <taxon>Pezizomycotina</taxon>
        <taxon>Eurotiomycetes</taxon>
        <taxon>Eurotiomycetidae</taxon>
        <taxon>Onygenales</taxon>
        <taxon>Ajellomycetaceae</taxon>
        <taxon>Helicocarpus</taxon>
    </lineage>
</organism>
<feature type="region of interest" description="Disordered" evidence="1">
    <location>
        <begin position="1157"/>
        <end position="1228"/>
    </location>
</feature>
<feature type="compositionally biased region" description="Low complexity" evidence="1">
    <location>
        <begin position="567"/>
        <end position="580"/>
    </location>
</feature>
<evidence type="ECO:0000256" key="1">
    <source>
        <dbReference type="SAM" id="MobiDB-lite"/>
    </source>
</evidence>